<feature type="domain" description="PGG" evidence="9">
    <location>
        <begin position="442"/>
        <end position="552"/>
    </location>
</feature>
<evidence type="ECO:0000259" key="9">
    <source>
        <dbReference type="Pfam" id="PF13962"/>
    </source>
</evidence>
<evidence type="ECO:0000256" key="3">
    <source>
        <dbReference type="ARBA" id="ARBA00022737"/>
    </source>
</evidence>
<reference evidence="10" key="1">
    <citation type="submission" date="2020-01" db="EMBL/GenBank/DDBJ databases">
        <title>Genome sequence of Kobresia littledalei, the first chromosome-level genome in the family Cyperaceae.</title>
        <authorList>
            <person name="Qu G."/>
        </authorList>
    </citation>
    <scope>NUCLEOTIDE SEQUENCE</scope>
    <source>
        <strain evidence="10">C.B.Clarke</strain>
        <tissue evidence="10">Leaf</tissue>
    </source>
</reference>
<keyword evidence="3" id="KW-0677">Repeat</keyword>
<dbReference type="SUPFAM" id="SSF48403">
    <property type="entry name" value="Ankyrin repeat"/>
    <property type="match status" value="1"/>
</dbReference>
<evidence type="ECO:0000256" key="1">
    <source>
        <dbReference type="ARBA" id="ARBA00004141"/>
    </source>
</evidence>
<comment type="caution">
    <text evidence="10">The sequence shown here is derived from an EMBL/GenBank/DDBJ whole genome shotgun (WGS) entry which is preliminary data.</text>
</comment>
<dbReference type="PROSITE" id="PS50088">
    <property type="entry name" value="ANK_REPEAT"/>
    <property type="match status" value="2"/>
</dbReference>
<protein>
    <submittedName>
        <fullName evidence="10">Ankyrin repeat-containing protein</fullName>
    </submittedName>
</protein>
<dbReference type="AlphaFoldDB" id="A0A833W223"/>
<comment type="subcellular location">
    <subcellularLocation>
        <location evidence="1">Membrane</location>
        <topology evidence="1">Multi-pass membrane protein</topology>
    </subcellularLocation>
</comment>
<evidence type="ECO:0000256" key="2">
    <source>
        <dbReference type="ARBA" id="ARBA00022692"/>
    </source>
</evidence>
<dbReference type="Pfam" id="PF13962">
    <property type="entry name" value="PGG"/>
    <property type="match status" value="1"/>
</dbReference>
<feature type="transmembrane region" description="Helical" evidence="8">
    <location>
        <begin position="533"/>
        <end position="553"/>
    </location>
</feature>
<accession>A0A833W223</accession>
<evidence type="ECO:0000313" key="10">
    <source>
        <dbReference type="EMBL" id="KAF3340589.1"/>
    </source>
</evidence>
<dbReference type="GO" id="GO:0005886">
    <property type="term" value="C:plasma membrane"/>
    <property type="evidence" value="ECO:0007669"/>
    <property type="project" value="TreeGrafter"/>
</dbReference>
<evidence type="ECO:0000256" key="7">
    <source>
        <dbReference type="PROSITE-ProRule" id="PRU00023"/>
    </source>
</evidence>
<dbReference type="PROSITE" id="PS50297">
    <property type="entry name" value="ANK_REP_REGION"/>
    <property type="match status" value="2"/>
</dbReference>
<feature type="transmembrane region" description="Helical" evidence="8">
    <location>
        <begin position="451"/>
        <end position="472"/>
    </location>
</feature>
<evidence type="ECO:0000256" key="5">
    <source>
        <dbReference type="ARBA" id="ARBA00023043"/>
    </source>
</evidence>
<gene>
    <name evidence="10" type="ORF">FCM35_KLT09433</name>
</gene>
<dbReference type="SMART" id="SM00248">
    <property type="entry name" value="ANK"/>
    <property type="match status" value="9"/>
</dbReference>
<evidence type="ECO:0000313" key="11">
    <source>
        <dbReference type="Proteomes" id="UP000623129"/>
    </source>
</evidence>
<dbReference type="PANTHER" id="PTHR24186">
    <property type="entry name" value="PROTEIN PHOSPHATASE 1 REGULATORY SUBUNIT"/>
    <property type="match status" value="1"/>
</dbReference>
<dbReference type="Proteomes" id="UP000623129">
    <property type="component" value="Unassembled WGS sequence"/>
</dbReference>
<feature type="repeat" description="ANK" evidence="7">
    <location>
        <begin position="241"/>
        <end position="263"/>
    </location>
</feature>
<sequence length="610" mass="67406">MASNSRRISLDRRLYDAAKNGDMVLLKQVLYPRPRQVDEKAEARCLLLGVTHGGDTALHIAARFGHLEVATEICSNINVFLLMKDNDKSETPLHYAAKAGKCDLVTYFIDLANSIIELGDMLRKRNRDGETALYQAILYKHSDVVEMFQNVSENHVFSQLVSIPNNENISPLYLAIMHGQHDIVTSLIGSLREVEDVPPEAYAGPAGQTALHAAALHKKPEGFVQEVLDWKEELAKSTDKSGSTALHYAASSGNLEAVSAILQTDITCAYMADSSGLYPVHIAVKTGFLQVMAKLFDLCPDLDQLLDNNGRNFVHLAVEEERDDIVRSICRTTELTEAMNAQDNNGDTAMHLAVKAGHLNIFARLLGTQKAHLCVTNKNGLTPRDLALSNLKGGFTNWQNPDRTMFRILNRIRHCRGINRRDHFASEFSLQYAQKKEKMVEGIESMAKTNAIGAVLIASAAFAGAFSVSAAYKADILAGHESASLNFTFKCFILMVVCAFVCSIVATSIIMQSALTFLAPIYREKYILMSSELIKMATMGFVASFAIGVYIVLSPVSKWLAYLVCISLAVVPVLVDPHLWPNYLLIKALIKYLGWKGLLFGCYSLRFFKA</sequence>
<dbReference type="Pfam" id="PF13857">
    <property type="entry name" value="Ank_5"/>
    <property type="match status" value="1"/>
</dbReference>
<evidence type="ECO:0000256" key="8">
    <source>
        <dbReference type="SAM" id="Phobius"/>
    </source>
</evidence>
<feature type="transmembrane region" description="Helical" evidence="8">
    <location>
        <begin position="492"/>
        <end position="521"/>
    </location>
</feature>
<dbReference type="EMBL" id="SWLB01000002">
    <property type="protein sequence ID" value="KAF3340589.1"/>
    <property type="molecule type" value="Genomic_DNA"/>
</dbReference>
<dbReference type="Pfam" id="PF12796">
    <property type="entry name" value="Ank_2"/>
    <property type="match status" value="2"/>
</dbReference>
<keyword evidence="6 8" id="KW-0472">Membrane</keyword>
<keyword evidence="5 7" id="KW-0040">ANK repeat</keyword>
<dbReference type="PANTHER" id="PTHR24186:SF50">
    <property type="entry name" value="ANKYRIN REPEAT-CONTAINING PROTEIN ITN1-LIKE ISOFORM X1"/>
    <property type="match status" value="1"/>
</dbReference>
<evidence type="ECO:0000256" key="6">
    <source>
        <dbReference type="ARBA" id="ARBA00023136"/>
    </source>
</evidence>
<dbReference type="OrthoDB" id="1916412at2759"/>
<feature type="transmembrane region" description="Helical" evidence="8">
    <location>
        <begin position="589"/>
        <end position="608"/>
    </location>
</feature>
<dbReference type="InterPro" id="IPR036770">
    <property type="entry name" value="Ankyrin_rpt-contain_sf"/>
</dbReference>
<evidence type="ECO:0000256" key="4">
    <source>
        <dbReference type="ARBA" id="ARBA00022989"/>
    </source>
</evidence>
<dbReference type="Gene3D" id="1.25.40.20">
    <property type="entry name" value="Ankyrin repeat-containing domain"/>
    <property type="match status" value="3"/>
</dbReference>
<proteinExistence type="predicted"/>
<feature type="repeat" description="ANK" evidence="7">
    <location>
        <begin position="345"/>
        <end position="378"/>
    </location>
</feature>
<organism evidence="10 11">
    <name type="scientific">Carex littledalei</name>
    <dbReference type="NCBI Taxonomy" id="544730"/>
    <lineage>
        <taxon>Eukaryota</taxon>
        <taxon>Viridiplantae</taxon>
        <taxon>Streptophyta</taxon>
        <taxon>Embryophyta</taxon>
        <taxon>Tracheophyta</taxon>
        <taxon>Spermatophyta</taxon>
        <taxon>Magnoliopsida</taxon>
        <taxon>Liliopsida</taxon>
        <taxon>Poales</taxon>
        <taxon>Cyperaceae</taxon>
        <taxon>Cyperoideae</taxon>
        <taxon>Cariceae</taxon>
        <taxon>Carex</taxon>
        <taxon>Carex subgen. Euthyceras</taxon>
    </lineage>
</organism>
<keyword evidence="4 8" id="KW-1133">Transmembrane helix</keyword>
<name>A0A833W223_9POAL</name>
<keyword evidence="11" id="KW-1185">Reference proteome</keyword>
<dbReference type="InterPro" id="IPR026961">
    <property type="entry name" value="PGG_dom"/>
</dbReference>
<keyword evidence="2 8" id="KW-0812">Transmembrane</keyword>
<feature type="transmembrane region" description="Helical" evidence="8">
    <location>
        <begin position="559"/>
        <end position="577"/>
    </location>
</feature>
<dbReference type="InterPro" id="IPR002110">
    <property type="entry name" value="Ankyrin_rpt"/>
</dbReference>